<feature type="transmembrane region" description="Helical" evidence="8">
    <location>
        <begin position="303"/>
        <end position="326"/>
    </location>
</feature>
<name>A0A644UA19_9ZZZZ</name>
<comment type="subcellular location">
    <subcellularLocation>
        <location evidence="1">Cell membrane</location>
        <topology evidence="1">Multi-pass membrane protein</topology>
    </subcellularLocation>
</comment>
<dbReference type="PANTHER" id="PTHR21716">
    <property type="entry name" value="TRANSMEMBRANE PROTEIN"/>
    <property type="match status" value="1"/>
</dbReference>
<evidence type="ECO:0000256" key="4">
    <source>
        <dbReference type="ARBA" id="ARBA00022475"/>
    </source>
</evidence>
<dbReference type="PANTHER" id="PTHR21716:SF53">
    <property type="entry name" value="PERMEASE PERM-RELATED"/>
    <property type="match status" value="1"/>
</dbReference>
<proteinExistence type="inferred from homology"/>
<dbReference type="AlphaFoldDB" id="A0A644UA19"/>
<evidence type="ECO:0000256" key="8">
    <source>
        <dbReference type="SAM" id="Phobius"/>
    </source>
</evidence>
<feature type="transmembrane region" description="Helical" evidence="8">
    <location>
        <begin position="207"/>
        <end position="231"/>
    </location>
</feature>
<feature type="transmembrane region" description="Helical" evidence="8">
    <location>
        <begin position="153"/>
        <end position="172"/>
    </location>
</feature>
<accession>A0A644UA19</accession>
<keyword evidence="3" id="KW-0813">Transport</keyword>
<evidence type="ECO:0000256" key="2">
    <source>
        <dbReference type="ARBA" id="ARBA00009773"/>
    </source>
</evidence>
<evidence type="ECO:0000256" key="1">
    <source>
        <dbReference type="ARBA" id="ARBA00004651"/>
    </source>
</evidence>
<feature type="transmembrane region" description="Helical" evidence="8">
    <location>
        <begin position="65"/>
        <end position="83"/>
    </location>
</feature>
<keyword evidence="6 8" id="KW-1133">Transmembrane helix</keyword>
<sequence>MPINKIEITDKTILRTIFWVLLFVALFYFRSIVLVLFFSVLLASIVNRFASVLKRIKIPRVVSIVLFYLFSLGLIIFVGYSFLPAGVKYAGSILSSLPDLLNSFKAYSPVPSTWYGDFLSYLSNSVQAIDVNELSSQIKDWIFNTSVANSSSFIITLVHIFITVVVSFYISLSEEGVQNFLRLVTPKKYEEYIITLFERVDKKMSSWFLGQILVAFIVALTIYIVLLAFKIPFALPIAFLAGVFELLPLLGTMLAAVPALFFAWNMGGLSLAILILIAFFLISQLSSYFFYPKIVGKFINMPTVVIIIAIFAGAEIGGFWGALIAIPLTTIIMEILSDFNEYKKLDKNI</sequence>
<feature type="transmembrane region" description="Helical" evidence="8">
    <location>
        <begin position="271"/>
        <end position="291"/>
    </location>
</feature>
<dbReference type="EMBL" id="VSSQ01000092">
    <property type="protein sequence ID" value="MPL75819.1"/>
    <property type="molecule type" value="Genomic_DNA"/>
</dbReference>
<organism evidence="9">
    <name type="scientific">bioreactor metagenome</name>
    <dbReference type="NCBI Taxonomy" id="1076179"/>
    <lineage>
        <taxon>unclassified sequences</taxon>
        <taxon>metagenomes</taxon>
        <taxon>ecological metagenomes</taxon>
    </lineage>
</organism>
<dbReference type="Pfam" id="PF01594">
    <property type="entry name" value="AI-2E_transport"/>
    <property type="match status" value="1"/>
</dbReference>
<gene>
    <name evidence="9" type="ORF">SDC9_21650</name>
</gene>
<comment type="caution">
    <text evidence="9">The sequence shown here is derived from an EMBL/GenBank/DDBJ whole genome shotgun (WGS) entry which is preliminary data.</text>
</comment>
<evidence type="ECO:0000256" key="6">
    <source>
        <dbReference type="ARBA" id="ARBA00022989"/>
    </source>
</evidence>
<evidence type="ECO:0000256" key="7">
    <source>
        <dbReference type="ARBA" id="ARBA00023136"/>
    </source>
</evidence>
<dbReference type="GO" id="GO:0005886">
    <property type="term" value="C:plasma membrane"/>
    <property type="evidence" value="ECO:0007669"/>
    <property type="project" value="UniProtKB-SubCell"/>
</dbReference>
<comment type="similarity">
    <text evidence="2">Belongs to the autoinducer-2 exporter (AI-2E) (TC 2.A.86) family.</text>
</comment>
<reference evidence="9" key="1">
    <citation type="submission" date="2019-08" db="EMBL/GenBank/DDBJ databases">
        <authorList>
            <person name="Kucharzyk K."/>
            <person name="Murdoch R.W."/>
            <person name="Higgins S."/>
            <person name="Loffler F."/>
        </authorList>
    </citation>
    <scope>NUCLEOTIDE SEQUENCE</scope>
</reference>
<protein>
    <recommendedName>
        <fullName evidence="10">AI-2E family transporter</fullName>
    </recommendedName>
</protein>
<evidence type="ECO:0000256" key="3">
    <source>
        <dbReference type="ARBA" id="ARBA00022448"/>
    </source>
</evidence>
<evidence type="ECO:0008006" key="10">
    <source>
        <dbReference type="Google" id="ProtNLM"/>
    </source>
</evidence>
<evidence type="ECO:0000313" key="9">
    <source>
        <dbReference type="EMBL" id="MPL75819.1"/>
    </source>
</evidence>
<keyword evidence="4" id="KW-1003">Cell membrane</keyword>
<feature type="transmembrane region" description="Helical" evidence="8">
    <location>
        <begin position="237"/>
        <end position="264"/>
    </location>
</feature>
<keyword evidence="5 8" id="KW-0812">Transmembrane</keyword>
<dbReference type="InterPro" id="IPR002549">
    <property type="entry name" value="AI-2E-like"/>
</dbReference>
<keyword evidence="7 8" id="KW-0472">Membrane</keyword>
<dbReference type="GO" id="GO:0055085">
    <property type="term" value="P:transmembrane transport"/>
    <property type="evidence" value="ECO:0007669"/>
    <property type="project" value="TreeGrafter"/>
</dbReference>
<evidence type="ECO:0000256" key="5">
    <source>
        <dbReference type="ARBA" id="ARBA00022692"/>
    </source>
</evidence>